<organism evidence="5 6">
    <name type="scientific">Erwinia psidii</name>
    <dbReference type="NCBI Taxonomy" id="69224"/>
    <lineage>
        <taxon>Bacteria</taxon>
        <taxon>Pseudomonadati</taxon>
        <taxon>Pseudomonadota</taxon>
        <taxon>Gammaproteobacteria</taxon>
        <taxon>Enterobacterales</taxon>
        <taxon>Erwiniaceae</taxon>
        <taxon>Erwinia</taxon>
    </lineage>
</organism>
<accession>A0A3N6SCX3</accession>
<dbReference type="OrthoDB" id="6813549at2"/>
<dbReference type="PANTHER" id="PTHR22916:SF51">
    <property type="entry name" value="GLYCOSYLTRANSFERASE EPSH-RELATED"/>
    <property type="match status" value="1"/>
</dbReference>
<keyword evidence="3" id="KW-0472">Membrane</keyword>
<keyword evidence="3" id="KW-0812">Transmembrane</keyword>
<proteinExistence type="predicted"/>
<reference evidence="5 6" key="1">
    <citation type="submission" date="2018-10" db="EMBL/GenBank/DDBJ databases">
        <title>Draft genome sequence for the type isolate of Erwinia psidii, agent causal of bacterial blight in guava (Psidium guajava) and wilt and die-back of Eucalyptus spp.</title>
        <authorList>
            <person name="Hermenegildo P.S."/>
            <person name="Santos S.A."/>
            <person name="Guimaraes L.M.S."/>
            <person name="Vidigal P.M.P."/>
            <person name="Pereira I.C."/>
            <person name="Badel J.L."/>
            <person name="Alfenas-Zerbini P."/>
            <person name="Ferreira M.A.S.V."/>
            <person name="Alfenas A.C."/>
        </authorList>
    </citation>
    <scope>NUCLEOTIDE SEQUENCE [LARGE SCALE GENOMIC DNA]</scope>
    <source>
        <strain evidence="5 6">IBSBF 435</strain>
    </source>
</reference>
<evidence type="ECO:0000256" key="3">
    <source>
        <dbReference type="SAM" id="Phobius"/>
    </source>
</evidence>
<keyword evidence="6" id="KW-1185">Reference proteome</keyword>
<feature type="transmembrane region" description="Helical" evidence="3">
    <location>
        <begin position="309"/>
        <end position="326"/>
    </location>
</feature>
<dbReference type="EMBL" id="RHHM01000023">
    <property type="protein sequence ID" value="RQM36441.1"/>
    <property type="molecule type" value="Genomic_DNA"/>
</dbReference>
<dbReference type="InterPro" id="IPR029044">
    <property type="entry name" value="Nucleotide-diphossugar_trans"/>
</dbReference>
<evidence type="ECO:0000313" key="5">
    <source>
        <dbReference type="EMBL" id="RQM36441.1"/>
    </source>
</evidence>
<evidence type="ECO:0000259" key="4">
    <source>
        <dbReference type="Pfam" id="PF00535"/>
    </source>
</evidence>
<name>A0A3N6SCX3_9GAMM</name>
<protein>
    <submittedName>
        <fullName evidence="5">Glycosyltransferase family 2 protein</fullName>
    </submittedName>
</protein>
<keyword evidence="2 5" id="KW-0808">Transferase</keyword>
<keyword evidence="3" id="KW-1133">Transmembrane helix</keyword>
<dbReference type="RefSeq" id="WP_124234822.1">
    <property type="nucleotide sequence ID" value="NZ_RHHM01000023.1"/>
</dbReference>
<evidence type="ECO:0000313" key="6">
    <source>
        <dbReference type="Proteomes" id="UP000279457"/>
    </source>
</evidence>
<evidence type="ECO:0000256" key="2">
    <source>
        <dbReference type="ARBA" id="ARBA00022679"/>
    </source>
</evidence>
<sequence length="331" mass="38316">MNEKTMFSIIIPVYNAQKTIHRTMISVLNQTYSNYEVIIVNDGSTDNSATILEEFTGHKQIKVIPQNNGGVSSARNTGLKNCSGDYVLFLDSDDWIDNNFLLIFKENLNSFKDNSVDLIIGNLEDDRIGKVSQYGFFNTEDIPSVLGDLEVTDNIGYLHNKCYRKEIIDKFNLCFQEGISMSEDLLFNLRYHNHADNMLVISSSSYYYENLSDSLSKKRVSHQELVVRKKHLTETYNILINKYKNSNLKFFTKGVSKRMLALDMQIVTSMYYSSFSQSGIVSEINELKKKKYPKGIFNLLSRNEKMKFFIMRFNSISAYYALGILYKMRFF</sequence>
<gene>
    <name evidence="5" type="ORF">EB241_20490</name>
</gene>
<comment type="caution">
    <text evidence="5">The sequence shown here is derived from an EMBL/GenBank/DDBJ whole genome shotgun (WGS) entry which is preliminary data.</text>
</comment>
<dbReference type="PANTHER" id="PTHR22916">
    <property type="entry name" value="GLYCOSYLTRANSFERASE"/>
    <property type="match status" value="1"/>
</dbReference>
<dbReference type="CDD" id="cd00761">
    <property type="entry name" value="Glyco_tranf_GTA_type"/>
    <property type="match status" value="1"/>
</dbReference>
<dbReference type="SUPFAM" id="SSF53448">
    <property type="entry name" value="Nucleotide-diphospho-sugar transferases"/>
    <property type="match status" value="1"/>
</dbReference>
<evidence type="ECO:0000256" key="1">
    <source>
        <dbReference type="ARBA" id="ARBA00022676"/>
    </source>
</evidence>
<dbReference type="Proteomes" id="UP000279457">
    <property type="component" value="Unassembled WGS sequence"/>
</dbReference>
<dbReference type="AlphaFoldDB" id="A0A3N6SCX3"/>
<feature type="domain" description="Glycosyltransferase 2-like" evidence="4">
    <location>
        <begin position="8"/>
        <end position="120"/>
    </location>
</feature>
<keyword evidence="1" id="KW-0328">Glycosyltransferase</keyword>
<dbReference type="InterPro" id="IPR001173">
    <property type="entry name" value="Glyco_trans_2-like"/>
</dbReference>
<dbReference type="Pfam" id="PF00535">
    <property type="entry name" value="Glycos_transf_2"/>
    <property type="match status" value="1"/>
</dbReference>
<dbReference type="GO" id="GO:0016758">
    <property type="term" value="F:hexosyltransferase activity"/>
    <property type="evidence" value="ECO:0007669"/>
    <property type="project" value="UniProtKB-ARBA"/>
</dbReference>
<dbReference type="Gene3D" id="3.90.550.10">
    <property type="entry name" value="Spore Coat Polysaccharide Biosynthesis Protein SpsA, Chain A"/>
    <property type="match status" value="1"/>
</dbReference>